<evidence type="ECO:0000256" key="3">
    <source>
        <dbReference type="ARBA" id="ARBA00008281"/>
    </source>
</evidence>
<dbReference type="GO" id="GO:0006935">
    <property type="term" value="P:chemotaxis"/>
    <property type="evidence" value="ECO:0007669"/>
    <property type="project" value="UniProtKB-KW"/>
</dbReference>
<evidence type="ECO:0000313" key="11">
    <source>
        <dbReference type="EMBL" id="ADD67613.1"/>
    </source>
</evidence>
<comment type="function">
    <text evidence="1 10">Controls the rotational direction of flagella during chemotaxis.</text>
</comment>
<keyword evidence="9 10" id="KW-0472">Membrane</keyword>
<comment type="similarity">
    <text evidence="3 10">Belongs to the FliL family.</text>
</comment>
<dbReference type="OrthoDB" id="9812383at2"/>
<evidence type="ECO:0000256" key="2">
    <source>
        <dbReference type="ARBA" id="ARBA00004162"/>
    </source>
</evidence>
<evidence type="ECO:0000256" key="4">
    <source>
        <dbReference type="ARBA" id="ARBA00022475"/>
    </source>
</evidence>
<dbReference type="KEGG" id="dap:Dacet_0833"/>
<accession>D4H5J3</accession>
<evidence type="ECO:0000256" key="1">
    <source>
        <dbReference type="ARBA" id="ARBA00002254"/>
    </source>
</evidence>
<gene>
    <name evidence="11" type="ordered locus">Dacet_0833</name>
</gene>
<dbReference type="GO" id="GO:0009425">
    <property type="term" value="C:bacterial-type flagellum basal body"/>
    <property type="evidence" value="ECO:0007669"/>
    <property type="project" value="InterPro"/>
</dbReference>
<keyword evidence="5 10" id="KW-0145">Chemotaxis</keyword>
<evidence type="ECO:0000256" key="8">
    <source>
        <dbReference type="ARBA" id="ARBA00022989"/>
    </source>
</evidence>
<dbReference type="AlphaFoldDB" id="D4H5J3"/>
<feature type="transmembrane region" description="Helical" evidence="10">
    <location>
        <begin position="14"/>
        <end position="34"/>
    </location>
</feature>
<proteinExistence type="inferred from homology"/>
<keyword evidence="8 10" id="KW-1133">Transmembrane helix</keyword>
<dbReference type="InterPro" id="IPR005503">
    <property type="entry name" value="FliL"/>
</dbReference>
<dbReference type="Proteomes" id="UP000002012">
    <property type="component" value="Chromosome"/>
</dbReference>
<evidence type="ECO:0000313" key="12">
    <source>
        <dbReference type="Proteomes" id="UP000002012"/>
    </source>
</evidence>
<evidence type="ECO:0000256" key="10">
    <source>
        <dbReference type="RuleBase" id="RU364125"/>
    </source>
</evidence>
<keyword evidence="11" id="KW-0966">Cell projection</keyword>
<dbReference type="GO" id="GO:0071973">
    <property type="term" value="P:bacterial-type flagellum-dependent cell motility"/>
    <property type="evidence" value="ECO:0007669"/>
    <property type="project" value="InterPro"/>
</dbReference>
<sequence precursor="true">MNTDKLFNLLKRTIIFVASIIILAVIAYLIYVYGGSLKFLVSGKAKQTNAFEDYDVVKRYGSGIYNVEFRDLITSAGGMERHYYRYDLTVQAEDQPSADKMIDTRKQVITLINGVMSNFETSEMNTEAERNRVKKIIQSEITGHYPNIKVKDIYFTNFLYD</sequence>
<reference evidence="11 12" key="1">
    <citation type="journal article" date="2010" name="Stand. Genomic Sci.">
        <title>Complete genome sequence of Denitrovibrio acetiphilus type strain (N2460).</title>
        <authorList>
            <person name="Kiss H."/>
            <person name="Lang E."/>
            <person name="Lapidus A."/>
            <person name="Copeland A."/>
            <person name="Nolan M."/>
            <person name="Glavina Del Rio T."/>
            <person name="Chen F."/>
            <person name="Lucas S."/>
            <person name="Tice H."/>
            <person name="Cheng J.F."/>
            <person name="Han C."/>
            <person name="Goodwin L."/>
            <person name="Pitluck S."/>
            <person name="Liolios K."/>
            <person name="Pati A."/>
            <person name="Ivanova N."/>
            <person name="Mavromatis K."/>
            <person name="Chen A."/>
            <person name="Palaniappan K."/>
            <person name="Land M."/>
            <person name="Hauser L."/>
            <person name="Chang Y.J."/>
            <person name="Jeffries C.D."/>
            <person name="Detter J.C."/>
            <person name="Brettin T."/>
            <person name="Spring S."/>
            <person name="Rohde M."/>
            <person name="Goker M."/>
            <person name="Woyke T."/>
            <person name="Bristow J."/>
            <person name="Eisen J.A."/>
            <person name="Markowitz V."/>
            <person name="Hugenholtz P."/>
            <person name="Kyrpides N.C."/>
            <person name="Klenk H.P."/>
        </authorList>
    </citation>
    <scope>NUCLEOTIDE SEQUENCE [LARGE SCALE GENOMIC DNA]</scope>
    <source>
        <strain evidence="12">DSM 12809 / NBRC 114555 / N2460</strain>
    </source>
</reference>
<evidence type="ECO:0000256" key="6">
    <source>
        <dbReference type="ARBA" id="ARBA00022692"/>
    </source>
</evidence>
<dbReference type="RefSeq" id="WP_013010144.1">
    <property type="nucleotide sequence ID" value="NC_013943.1"/>
</dbReference>
<keyword evidence="4 10" id="KW-1003">Cell membrane</keyword>
<evidence type="ECO:0000256" key="5">
    <source>
        <dbReference type="ARBA" id="ARBA00022500"/>
    </source>
</evidence>
<dbReference type="EMBL" id="CP001968">
    <property type="protein sequence ID" value="ADD67613.1"/>
    <property type="molecule type" value="Genomic_DNA"/>
</dbReference>
<keyword evidence="11" id="KW-0969">Cilium</keyword>
<keyword evidence="7 10" id="KW-0283">Flagellar rotation</keyword>
<keyword evidence="12" id="KW-1185">Reference proteome</keyword>
<comment type="subcellular location">
    <subcellularLocation>
        <location evidence="2">Cell membrane</location>
        <topology evidence="2">Single-pass membrane protein</topology>
    </subcellularLocation>
</comment>
<keyword evidence="11" id="KW-0282">Flagellum</keyword>
<name>D4H5J3_DENA2</name>
<organism evidence="11 12">
    <name type="scientific">Denitrovibrio acetiphilus (strain DSM 12809 / NBRC 114555 / N2460)</name>
    <dbReference type="NCBI Taxonomy" id="522772"/>
    <lineage>
        <taxon>Bacteria</taxon>
        <taxon>Pseudomonadati</taxon>
        <taxon>Deferribacterota</taxon>
        <taxon>Deferribacteres</taxon>
        <taxon>Deferribacterales</taxon>
        <taxon>Geovibrionaceae</taxon>
        <taxon>Denitrovibrio</taxon>
    </lineage>
</organism>
<dbReference type="eggNOG" id="COG1580">
    <property type="taxonomic scope" value="Bacteria"/>
</dbReference>
<dbReference type="STRING" id="522772.Dacet_0833"/>
<dbReference type="InParanoid" id="D4H5J3"/>
<dbReference type="PaxDb" id="522772-Dacet_0833"/>
<dbReference type="GO" id="GO:0005886">
    <property type="term" value="C:plasma membrane"/>
    <property type="evidence" value="ECO:0007669"/>
    <property type="project" value="UniProtKB-SubCell"/>
</dbReference>
<evidence type="ECO:0000256" key="7">
    <source>
        <dbReference type="ARBA" id="ARBA00022779"/>
    </source>
</evidence>
<dbReference type="Pfam" id="PF03748">
    <property type="entry name" value="FliL"/>
    <property type="match status" value="1"/>
</dbReference>
<evidence type="ECO:0000256" key="9">
    <source>
        <dbReference type="ARBA" id="ARBA00023136"/>
    </source>
</evidence>
<dbReference type="HOGENOM" id="CLU_1641000_0_0_0"/>
<keyword evidence="6 10" id="KW-0812">Transmembrane</keyword>
<protein>
    <recommendedName>
        <fullName evidence="10">Flagellar protein FliL</fullName>
    </recommendedName>
</protein>